<evidence type="ECO:0000313" key="2">
    <source>
        <dbReference type="Proteomes" id="UP000790377"/>
    </source>
</evidence>
<protein>
    <submittedName>
        <fullName evidence="1">Uncharacterized protein</fullName>
    </submittedName>
</protein>
<comment type="caution">
    <text evidence="1">The sequence shown here is derived from an EMBL/GenBank/DDBJ whole genome shotgun (WGS) entry which is preliminary data.</text>
</comment>
<name>A0ACB8AR16_9AGAM</name>
<dbReference type="EMBL" id="MU267594">
    <property type="protein sequence ID" value="KAH7916041.1"/>
    <property type="molecule type" value="Genomic_DNA"/>
</dbReference>
<proteinExistence type="predicted"/>
<sequence>SNCAQCATKLEELLIHLPSNGSNEEMWQDIEQTARTLANELRVRDGAGPYIYRHNHTTLGKSALPQVLTSLLTTALNGSPIPDVDRVTPVYEILRVGANLCVEHDPNRGQLLDAGFPQAIVSLLEGFADTIPSGIVTEPLPLSIANLQVVKTAIGVLLNASLGYEPVKFRLTSLEVAMTLVRLSSAIYPTASWMRDSILTSGEGVAQEITESWNLRSGLTNWAWRLIAELKDDSRPLFDPDVLPHLIPTLVAFTPPTLTSPPPPFFAQPSPLRTTLLQADFDLLAESCSQIESLALDVEDVRLSLARGFQFPAEHNGVPCLSSMLDFIETGNYAPLWYVQDDNNLENGLSEVRSKEKAFDDCKAAVIKAVVEVSGEDKNVDVLCDDSDEERPGGDFVSRLVGWIRSFVGEGNHSNARDDLVICATLSLGNLTRREFHSTILLSSPHNIAQLLSTHVLLSPSTDIKLKHGVVGLLKHLAQSSSQSPANRAALSNSSIIERITTSGIWDDRSDVMADIVQVNAIGVVKHLCSGSVDNSLVFVLGTNSESAPTGFAQLISLIRRSDTIAIKSEGTRVLVNVIRSLWSSEPAGEQRSVEDTQKRQQKREQAIKTLLIPACAEALAALIGRSFKYSILINEGVVALSLLSIHNHTLRWLMEYSFGTTGPLVLNALLSALPVEATPPSAADPVAMSTTASVSSEVNSPIVASPVGTRGRSQLPRRAIDQLILVLRNTPGNDDSGNSRPTSVVYPVEIKANVCALLGQVTKTASGGEIETLKEITRPTLEELTRTSQGQGRDGMLGVAAKRVLDMWT</sequence>
<dbReference type="Proteomes" id="UP000790377">
    <property type="component" value="Unassembled WGS sequence"/>
</dbReference>
<feature type="non-terminal residue" evidence="1">
    <location>
        <position position="810"/>
    </location>
</feature>
<gene>
    <name evidence="1" type="ORF">BJ138DRAFT_1229379</name>
</gene>
<organism evidence="1 2">
    <name type="scientific">Hygrophoropsis aurantiaca</name>
    <dbReference type="NCBI Taxonomy" id="72124"/>
    <lineage>
        <taxon>Eukaryota</taxon>
        <taxon>Fungi</taxon>
        <taxon>Dikarya</taxon>
        <taxon>Basidiomycota</taxon>
        <taxon>Agaricomycotina</taxon>
        <taxon>Agaricomycetes</taxon>
        <taxon>Agaricomycetidae</taxon>
        <taxon>Boletales</taxon>
        <taxon>Coniophorineae</taxon>
        <taxon>Hygrophoropsidaceae</taxon>
        <taxon>Hygrophoropsis</taxon>
    </lineage>
</organism>
<feature type="non-terminal residue" evidence="1">
    <location>
        <position position="1"/>
    </location>
</feature>
<keyword evidence="2" id="KW-1185">Reference proteome</keyword>
<evidence type="ECO:0000313" key="1">
    <source>
        <dbReference type="EMBL" id="KAH7916041.1"/>
    </source>
</evidence>
<accession>A0ACB8AR16</accession>
<reference evidence="1" key="1">
    <citation type="journal article" date="2021" name="New Phytol.">
        <title>Evolutionary innovations through gain and loss of genes in the ectomycorrhizal Boletales.</title>
        <authorList>
            <person name="Wu G."/>
            <person name="Miyauchi S."/>
            <person name="Morin E."/>
            <person name="Kuo A."/>
            <person name="Drula E."/>
            <person name="Varga T."/>
            <person name="Kohler A."/>
            <person name="Feng B."/>
            <person name="Cao Y."/>
            <person name="Lipzen A."/>
            <person name="Daum C."/>
            <person name="Hundley H."/>
            <person name="Pangilinan J."/>
            <person name="Johnson J."/>
            <person name="Barry K."/>
            <person name="LaButti K."/>
            <person name="Ng V."/>
            <person name="Ahrendt S."/>
            <person name="Min B."/>
            <person name="Choi I.G."/>
            <person name="Park H."/>
            <person name="Plett J.M."/>
            <person name="Magnuson J."/>
            <person name="Spatafora J.W."/>
            <person name="Nagy L.G."/>
            <person name="Henrissat B."/>
            <person name="Grigoriev I.V."/>
            <person name="Yang Z.L."/>
            <person name="Xu J."/>
            <person name="Martin F.M."/>
        </authorList>
    </citation>
    <scope>NUCLEOTIDE SEQUENCE</scope>
    <source>
        <strain evidence="1">ATCC 28755</strain>
    </source>
</reference>